<organism evidence="1 2">
    <name type="scientific">Eubacterium callanderi</name>
    <dbReference type="NCBI Taxonomy" id="53442"/>
    <lineage>
        <taxon>Bacteria</taxon>
        <taxon>Bacillati</taxon>
        <taxon>Bacillota</taxon>
        <taxon>Clostridia</taxon>
        <taxon>Eubacteriales</taxon>
        <taxon>Eubacteriaceae</taxon>
        <taxon>Eubacterium</taxon>
    </lineage>
</organism>
<reference key="1">
    <citation type="submission" date="2010-09" db="EMBL/GenBank/DDBJ databases">
        <authorList>
            <person name="Roh H."/>
            <person name="Ko H.-J."/>
            <person name="Kim D."/>
            <person name="Choi D.G."/>
            <person name="Park S."/>
            <person name="Kim S."/>
            <person name="Kim K.H."/>
            <person name="Chang I.S."/>
            <person name="Choi I.-G."/>
        </authorList>
    </citation>
    <scope>NUCLEOTIDE SEQUENCE</scope>
    <source>
        <strain>KIST612</strain>
    </source>
</reference>
<evidence type="ECO:0000313" key="2">
    <source>
        <dbReference type="Proteomes" id="UP000006873"/>
    </source>
</evidence>
<gene>
    <name evidence="1" type="ordered locus">ELI_1086</name>
</gene>
<sequence>MHITDKKEPNRVFGSFLFFENNLGRRSGCQRFWFVDFYTRAW</sequence>
<name>E3GKN6_9FIRM</name>
<dbReference type="AlphaFoldDB" id="E3GKN6"/>
<evidence type="ECO:0000313" key="1">
    <source>
        <dbReference type="EMBL" id="ADO36074.1"/>
    </source>
</evidence>
<dbReference type="Proteomes" id="UP000006873">
    <property type="component" value="Chromosome"/>
</dbReference>
<protein>
    <submittedName>
        <fullName evidence="1">Uncharacterized protein</fullName>
    </submittedName>
</protein>
<dbReference type="EMBL" id="CP002273">
    <property type="protein sequence ID" value="ADO36074.1"/>
    <property type="molecule type" value="Genomic_DNA"/>
</dbReference>
<keyword evidence="2" id="KW-1185">Reference proteome</keyword>
<proteinExistence type="predicted"/>
<dbReference type="HOGENOM" id="CLU_3251671_0_0_9"/>
<reference evidence="1 2" key="2">
    <citation type="journal article" date="2011" name="J. Bacteriol.">
        <title>Complete genome sequence of a carbon monoxide-utilizing acetogen, Eubacterium limosum KIST612.</title>
        <authorList>
            <person name="Roh H."/>
            <person name="Ko H.J."/>
            <person name="Kim D."/>
            <person name="Choi D.G."/>
            <person name="Park S."/>
            <person name="Kim S."/>
            <person name="Chang I.S."/>
            <person name="Choi I.G."/>
        </authorList>
    </citation>
    <scope>NUCLEOTIDE SEQUENCE [LARGE SCALE GENOMIC DNA]</scope>
    <source>
        <strain evidence="1 2">KIST612</strain>
    </source>
</reference>
<dbReference type="KEGG" id="elm:ELI_1086"/>
<accession>E3GKN6</accession>